<dbReference type="AlphaFoldDB" id="A0A2U1QM77"/>
<dbReference type="PANTHER" id="PTHR32212:SF461">
    <property type="entry name" value="F-BOX DOMAIN-CONTAINING PROTEIN"/>
    <property type="match status" value="1"/>
</dbReference>
<keyword evidence="2" id="KW-1185">Reference proteome</keyword>
<gene>
    <name evidence="1" type="ORF">CTI12_AA012380</name>
</gene>
<dbReference type="Proteomes" id="UP000245207">
    <property type="component" value="Unassembled WGS sequence"/>
</dbReference>
<reference evidence="1 2" key="1">
    <citation type="journal article" date="2018" name="Mol. Plant">
        <title>The genome of Artemisia annua provides insight into the evolution of Asteraceae family and artemisinin biosynthesis.</title>
        <authorList>
            <person name="Shen Q."/>
            <person name="Zhang L."/>
            <person name="Liao Z."/>
            <person name="Wang S."/>
            <person name="Yan T."/>
            <person name="Shi P."/>
            <person name="Liu M."/>
            <person name="Fu X."/>
            <person name="Pan Q."/>
            <person name="Wang Y."/>
            <person name="Lv Z."/>
            <person name="Lu X."/>
            <person name="Zhang F."/>
            <person name="Jiang W."/>
            <person name="Ma Y."/>
            <person name="Chen M."/>
            <person name="Hao X."/>
            <person name="Li L."/>
            <person name="Tang Y."/>
            <person name="Lv G."/>
            <person name="Zhou Y."/>
            <person name="Sun X."/>
            <person name="Brodelius P.E."/>
            <person name="Rose J.K.C."/>
            <person name="Tang K."/>
        </authorList>
    </citation>
    <scope>NUCLEOTIDE SEQUENCE [LARGE SCALE GENOMIC DNA]</scope>
    <source>
        <strain evidence="2">cv. Huhao1</strain>
        <tissue evidence="1">Leaf</tissue>
    </source>
</reference>
<proteinExistence type="predicted"/>
<evidence type="ECO:0000313" key="2">
    <source>
        <dbReference type="Proteomes" id="UP000245207"/>
    </source>
</evidence>
<dbReference type="InterPro" id="IPR032675">
    <property type="entry name" value="LRR_dom_sf"/>
</dbReference>
<organism evidence="1 2">
    <name type="scientific">Artemisia annua</name>
    <name type="common">Sweet wormwood</name>
    <dbReference type="NCBI Taxonomy" id="35608"/>
    <lineage>
        <taxon>Eukaryota</taxon>
        <taxon>Viridiplantae</taxon>
        <taxon>Streptophyta</taxon>
        <taxon>Embryophyta</taxon>
        <taxon>Tracheophyta</taxon>
        <taxon>Spermatophyta</taxon>
        <taxon>Magnoliopsida</taxon>
        <taxon>eudicotyledons</taxon>
        <taxon>Gunneridae</taxon>
        <taxon>Pentapetalae</taxon>
        <taxon>asterids</taxon>
        <taxon>campanulids</taxon>
        <taxon>Asterales</taxon>
        <taxon>Asteraceae</taxon>
        <taxon>Asteroideae</taxon>
        <taxon>Anthemideae</taxon>
        <taxon>Artemisiinae</taxon>
        <taxon>Artemisia</taxon>
    </lineage>
</organism>
<protein>
    <submittedName>
        <fullName evidence="1">F-box domain, cyclin-like protein</fullName>
    </submittedName>
</protein>
<evidence type="ECO:0000313" key="1">
    <source>
        <dbReference type="EMBL" id="PWA99110.1"/>
    </source>
</evidence>
<dbReference type="PANTHER" id="PTHR32212">
    <property type="entry name" value="CYCLIN-LIKE F-BOX"/>
    <property type="match status" value="1"/>
</dbReference>
<accession>A0A2U1QM77</accession>
<dbReference type="Gene3D" id="3.80.10.10">
    <property type="entry name" value="Ribonuclease Inhibitor"/>
    <property type="match status" value="1"/>
</dbReference>
<dbReference type="OrthoDB" id="1848700at2759"/>
<dbReference type="EMBL" id="PKPP01000034">
    <property type="protein sequence ID" value="PWA99110.1"/>
    <property type="molecule type" value="Genomic_DNA"/>
</dbReference>
<name>A0A2U1QM77_ARTAN</name>
<sequence>MFRDVPQFTEFVVNVLSRRNNQTEVFAADLTVRVKGSATQLSVKDVIDYAYSHNIRQLTMFWSTPRFFYVDLPPCIFSSHTLKHLTLRASYANYHKTNVPKSAWDLPALETLSLTSIAVGRDGDGAITDESLNLFSKCVNLKDLTLHQCCIHNVEVFNICCPQLLNLTITYAYALPKVFNIVAPQLQNMTASVLASIMYSSRPFNPLKLSTKGLGFLDKVNLTLSYHISGLKKNEAVLLNLFQALRSAKYLILDVDLIKALGSDLNQLLHKPCPFKNLKCLKIINSPIAQDYILTITPQLRNYFFENSPSATLIIDLPQVSVSRGMLLFGTVTKEPSYKYRTIPAL</sequence>
<comment type="caution">
    <text evidence="1">The sequence shown here is derived from an EMBL/GenBank/DDBJ whole genome shotgun (WGS) entry which is preliminary data.</text>
</comment>
<dbReference type="SUPFAM" id="SSF52047">
    <property type="entry name" value="RNI-like"/>
    <property type="match status" value="1"/>
</dbReference>